<proteinExistence type="predicted"/>
<sequence length="568" mass="65068">MNARIIELIKNKELLQPEDLNLLKEEIKSKPYIQSFRALYLLGTSKFDAENYQQRLSETAAYTTDKKILYHLINGEPIAKSQQAEIKNDTSEEISKTEIPVAEVKEIETEIPSENIEIIPQETAEKIPSPLPSVAPKPQPVYVKGELNRILFEGEEDFMGKEAPKIDLEASQESGQIVVADPEMKAPPVFTEETTPTKEFTKQLEAEENKTIHTQASADPVAGSPEAKVEENNRHQDKTTVQDPSVLSFHRTAEFLPDIKMTPGKVKEAVSELPKPKLSKHEEEMRKLVEEVERKIKEKKARENQTKEQPKPEIEEDNTENTEVSFGETQPFAVSQKEQDIPAEKIDEAEIKKENKTESEPEKNHIQSSWKPMEVSTVKPDALIETSKQQREEPKNHQEKTEKSDDKIGNDLKESANEKELPVMNVSFFAPTISTMDKPEEKAQDKPDEQDKSNVPHFLNTWQSWLKIDRSSSKPEETVQKVKAKAIEKFIESEPKISQLRDEGSYIIKEKKDDISHLMTETLAKIYTEQKLYTKAIQAYEILSKKHPEKEQYFMEKVQEVKALRNPQ</sequence>
<keyword evidence="3" id="KW-1185">Reference proteome</keyword>
<comment type="caution">
    <text evidence="2">The sequence shown here is derived from an EMBL/GenBank/DDBJ whole genome shotgun (WGS) entry which is preliminary data.</text>
</comment>
<evidence type="ECO:0000256" key="1">
    <source>
        <dbReference type="SAM" id="MobiDB-lite"/>
    </source>
</evidence>
<reference evidence="2 3" key="1">
    <citation type="submission" date="2018-07" db="EMBL/GenBank/DDBJ databases">
        <title>Chryseobacterium lacus sp. nov., isolated from lake water.</title>
        <authorList>
            <person name="Li C.-M."/>
        </authorList>
    </citation>
    <scope>NUCLEOTIDE SEQUENCE [LARGE SCALE GENOMIC DNA]</scope>
    <source>
        <strain evidence="2 3">YLOS41</strain>
    </source>
</reference>
<evidence type="ECO:0000313" key="3">
    <source>
        <dbReference type="Proteomes" id="UP000252172"/>
    </source>
</evidence>
<evidence type="ECO:0000313" key="2">
    <source>
        <dbReference type="EMBL" id="RCU43569.1"/>
    </source>
</evidence>
<name>A0A368N2T3_9FLAO</name>
<feature type="compositionally biased region" description="Basic and acidic residues" evidence="1">
    <location>
        <begin position="388"/>
        <end position="421"/>
    </location>
</feature>
<dbReference type="AlphaFoldDB" id="A0A368N2T3"/>
<dbReference type="Proteomes" id="UP000252172">
    <property type="component" value="Unassembled WGS sequence"/>
</dbReference>
<dbReference type="RefSeq" id="WP_114303422.1">
    <property type="nucleotide sequence ID" value="NZ_QPIE01000003.1"/>
</dbReference>
<feature type="compositionally biased region" description="Basic and acidic residues" evidence="1">
    <location>
        <begin position="337"/>
        <end position="365"/>
    </location>
</feature>
<dbReference type="OrthoDB" id="594666at2"/>
<accession>A0A368N2T3</accession>
<feature type="compositionally biased region" description="Basic and acidic residues" evidence="1">
    <location>
        <begin position="227"/>
        <end position="240"/>
    </location>
</feature>
<gene>
    <name evidence="2" type="ORF">DQ356_05270</name>
</gene>
<protein>
    <recommendedName>
        <fullName evidence="4">Tetratricopeptide repeat protein</fullName>
    </recommendedName>
</protein>
<dbReference type="EMBL" id="QPIE01000003">
    <property type="protein sequence ID" value="RCU43569.1"/>
    <property type="molecule type" value="Genomic_DNA"/>
</dbReference>
<evidence type="ECO:0008006" key="4">
    <source>
        <dbReference type="Google" id="ProtNLM"/>
    </source>
</evidence>
<feature type="compositionally biased region" description="Basic and acidic residues" evidence="1">
    <location>
        <begin position="279"/>
        <end position="313"/>
    </location>
</feature>
<feature type="region of interest" description="Disordered" evidence="1">
    <location>
        <begin position="260"/>
        <end position="456"/>
    </location>
</feature>
<organism evidence="2 3">
    <name type="scientific">Chryseobacterium lacus</name>
    <dbReference type="NCBI Taxonomy" id="2058346"/>
    <lineage>
        <taxon>Bacteria</taxon>
        <taxon>Pseudomonadati</taxon>
        <taxon>Bacteroidota</taxon>
        <taxon>Flavobacteriia</taxon>
        <taxon>Flavobacteriales</taxon>
        <taxon>Weeksellaceae</taxon>
        <taxon>Chryseobacterium group</taxon>
        <taxon>Chryseobacterium</taxon>
    </lineage>
</organism>
<feature type="compositionally biased region" description="Basic and acidic residues" evidence="1">
    <location>
        <begin position="437"/>
        <end position="454"/>
    </location>
</feature>
<feature type="region of interest" description="Disordered" evidence="1">
    <location>
        <begin position="205"/>
        <end position="247"/>
    </location>
</feature>